<feature type="transmembrane region" description="Helical" evidence="1">
    <location>
        <begin position="12"/>
        <end position="36"/>
    </location>
</feature>
<sequence>MRQAVGAVFPFLFIHLICCGMLLFLLVSSGILFMLSQEASNKIFLLPALLLTALLFWQYLHHQHSCTLKGYKTFYDRLRGLTLYLLLSLTAGFIFIIYVFIPWWIPGYRGGILLP</sequence>
<name>A0A0G1GGS1_9BACT</name>
<keyword evidence="1" id="KW-0472">Membrane</keyword>
<dbReference type="AlphaFoldDB" id="A0A0G1GGS1"/>
<feature type="transmembrane region" description="Helical" evidence="1">
    <location>
        <begin position="81"/>
        <end position="105"/>
    </location>
</feature>
<evidence type="ECO:0000313" key="2">
    <source>
        <dbReference type="EMBL" id="KKS98008.1"/>
    </source>
</evidence>
<proteinExistence type="predicted"/>
<accession>A0A0G1GGS1</accession>
<evidence type="ECO:0000256" key="1">
    <source>
        <dbReference type="SAM" id="Phobius"/>
    </source>
</evidence>
<keyword evidence="1" id="KW-0812">Transmembrane</keyword>
<organism evidence="2 3">
    <name type="scientific">Candidatus Gottesmanbacteria bacterium GW2011_GWA2_43_14</name>
    <dbReference type="NCBI Taxonomy" id="1618443"/>
    <lineage>
        <taxon>Bacteria</taxon>
        <taxon>Candidatus Gottesmaniibacteriota</taxon>
    </lineage>
</organism>
<evidence type="ECO:0000313" key="3">
    <source>
        <dbReference type="Proteomes" id="UP000034894"/>
    </source>
</evidence>
<gene>
    <name evidence="2" type="ORF">UV73_C0004G0150</name>
</gene>
<keyword evidence="1" id="KW-1133">Transmembrane helix</keyword>
<dbReference type="EMBL" id="LCFP01000004">
    <property type="protein sequence ID" value="KKS98008.1"/>
    <property type="molecule type" value="Genomic_DNA"/>
</dbReference>
<comment type="caution">
    <text evidence="2">The sequence shown here is derived from an EMBL/GenBank/DDBJ whole genome shotgun (WGS) entry which is preliminary data.</text>
</comment>
<reference evidence="2 3" key="1">
    <citation type="journal article" date="2015" name="Nature">
        <title>rRNA introns, odd ribosomes, and small enigmatic genomes across a large radiation of phyla.</title>
        <authorList>
            <person name="Brown C.T."/>
            <person name="Hug L.A."/>
            <person name="Thomas B.C."/>
            <person name="Sharon I."/>
            <person name="Castelle C.J."/>
            <person name="Singh A."/>
            <person name="Wilkins M.J."/>
            <person name="Williams K.H."/>
            <person name="Banfield J.F."/>
        </authorList>
    </citation>
    <scope>NUCLEOTIDE SEQUENCE [LARGE SCALE GENOMIC DNA]</scope>
</reference>
<dbReference type="Proteomes" id="UP000034894">
    <property type="component" value="Unassembled WGS sequence"/>
</dbReference>
<feature type="transmembrane region" description="Helical" evidence="1">
    <location>
        <begin position="42"/>
        <end position="60"/>
    </location>
</feature>
<protein>
    <submittedName>
        <fullName evidence="2">Uncharacterized protein</fullName>
    </submittedName>
</protein>
<dbReference type="STRING" id="1618443.UV73_C0004G0150"/>